<gene>
    <name evidence="2" type="ORF">HLQ16_15935</name>
</gene>
<keyword evidence="1" id="KW-0812">Transmembrane</keyword>
<feature type="transmembrane region" description="Helical" evidence="1">
    <location>
        <begin position="97"/>
        <end position="116"/>
    </location>
</feature>
<feature type="transmembrane region" description="Helical" evidence="1">
    <location>
        <begin position="72"/>
        <end position="91"/>
    </location>
</feature>
<evidence type="ECO:0000256" key="1">
    <source>
        <dbReference type="SAM" id="Phobius"/>
    </source>
</evidence>
<name>A0A7Y3WSS5_9CLOT</name>
<comment type="caution">
    <text evidence="2">The sequence shown here is derived from an EMBL/GenBank/DDBJ whole genome shotgun (WGS) entry which is preliminary data.</text>
</comment>
<protein>
    <submittedName>
        <fullName evidence="2">Uncharacterized protein</fullName>
    </submittedName>
</protein>
<keyword evidence="1" id="KW-0472">Membrane</keyword>
<evidence type="ECO:0000313" key="3">
    <source>
        <dbReference type="Proteomes" id="UP000531659"/>
    </source>
</evidence>
<dbReference type="Proteomes" id="UP000531659">
    <property type="component" value="Unassembled WGS sequence"/>
</dbReference>
<reference evidence="2 3" key="1">
    <citation type="submission" date="2020-05" db="EMBL/GenBank/DDBJ databases">
        <title>Complete genome of Clostridium estertheticum subspecies estertheticum, isolated from Vacuum packed lamb meat from New Zealand imported to Switzerland.</title>
        <authorList>
            <person name="Wambui J."/>
            <person name="Stevens M.J.A."/>
            <person name="Stephan R."/>
        </authorList>
    </citation>
    <scope>NUCLEOTIDE SEQUENCE [LARGE SCALE GENOMIC DNA]</scope>
    <source>
        <strain evidence="2 3">CEST001</strain>
    </source>
</reference>
<dbReference type="AlphaFoldDB" id="A0A7Y3WSS5"/>
<sequence length="128" mass="14835">MNEKRPILVTYIADLNFLNVFLLIISLFPKFTKQFGIVTETPTFFNVAIKALLFLILLTISYGLLRLKKWGYWLMITYNMFFLILSIIYLLKLTGPSFYNQGCISSILGLTLIFSAKRYFIKSSPVKL</sequence>
<feature type="transmembrane region" description="Helical" evidence="1">
    <location>
        <begin position="47"/>
        <end position="65"/>
    </location>
</feature>
<dbReference type="RefSeq" id="WP_171298068.1">
    <property type="nucleotide sequence ID" value="NZ_CP087098.1"/>
</dbReference>
<evidence type="ECO:0000313" key="2">
    <source>
        <dbReference type="EMBL" id="NNU77427.1"/>
    </source>
</evidence>
<dbReference type="EMBL" id="JABEYB010000012">
    <property type="protein sequence ID" value="NNU77427.1"/>
    <property type="molecule type" value="Genomic_DNA"/>
</dbReference>
<organism evidence="2 3">
    <name type="scientific">Clostridium estertheticum</name>
    <dbReference type="NCBI Taxonomy" id="238834"/>
    <lineage>
        <taxon>Bacteria</taxon>
        <taxon>Bacillati</taxon>
        <taxon>Bacillota</taxon>
        <taxon>Clostridia</taxon>
        <taxon>Eubacteriales</taxon>
        <taxon>Clostridiaceae</taxon>
        <taxon>Clostridium</taxon>
    </lineage>
</organism>
<accession>A0A7Y3WSS5</accession>
<feature type="transmembrane region" description="Helical" evidence="1">
    <location>
        <begin position="7"/>
        <end position="27"/>
    </location>
</feature>
<keyword evidence="1" id="KW-1133">Transmembrane helix</keyword>
<proteinExistence type="predicted"/>